<keyword evidence="3" id="KW-1185">Reference proteome</keyword>
<evidence type="ECO:0000313" key="2">
    <source>
        <dbReference type="EMBL" id="PJZ61916.1"/>
    </source>
</evidence>
<dbReference type="EMBL" id="NPDU01000024">
    <property type="protein sequence ID" value="PJZ61916.1"/>
    <property type="molecule type" value="Genomic_DNA"/>
</dbReference>
<comment type="caution">
    <text evidence="1">The sequence shown here is derived from an EMBL/GenBank/DDBJ whole genome shotgun (WGS) entry which is preliminary data.</text>
</comment>
<dbReference type="EMBL" id="NPDV01000022">
    <property type="protein sequence ID" value="PJZ51575.1"/>
    <property type="molecule type" value="Genomic_DNA"/>
</dbReference>
<reference evidence="3 4" key="1">
    <citation type="submission" date="2017-07" db="EMBL/GenBank/DDBJ databases">
        <title>Leptospira spp. isolated from tropical soils.</title>
        <authorList>
            <person name="Thibeaux R."/>
            <person name="Iraola G."/>
            <person name="Ferres I."/>
            <person name="Bierque E."/>
            <person name="Girault D."/>
            <person name="Soupe-Gilbert M.-E."/>
            <person name="Picardeau M."/>
            <person name="Goarant C."/>
        </authorList>
    </citation>
    <scope>NUCLEOTIDE SEQUENCE [LARGE SCALE GENOMIC DNA]</scope>
    <source>
        <strain evidence="1 4">FH2-B-C1</strain>
        <strain evidence="2 3">FH2-B-D1</strain>
    </source>
</reference>
<name>A0A2M9YJ54_9LEPT</name>
<dbReference type="AlphaFoldDB" id="A0A2M9YJ54"/>
<organism evidence="1 4">
    <name type="scientific">Leptospira adleri</name>
    <dbReference type="NCBI Taxonomy" id="2023186"/>
    <lineage>
        <taxon>Bacteria</taxon>
        <taxon>Pseudomonadati</taxon>
        <taxon>Spirochaetota</taxon>
        <taxon>Spirochaetia</taxon>
        <taxon>Leptospirales</taxon>
        <taxon>Leptospiraceae</taxon>
        <taxon>Leptospira</taxon>
    </lineage>
</organism>
<evidence type="ECO:0000313" key="3">
    <source>
        <dbReference type="Proteomes" id="UP000232149"/>
    </source>
</evidence>
<sequence>MIHAISPSFRVFLFGFLPDNPAAVSKRYSAGEILALKSPIEIPKEFLERVNFNDRLEGGSFRIDLPKGARNEILVNNQRVRVRELFRPGRIIVITENEMIKFAGRISESDHEASAKGDSEYGISGEGLEEAISSQILFIDFDNAKPVSASVPAESASKSPASRLQIALQVISNAIKETKSPTLMLKSLANSAIEHLLSNGSYGGNLFSKLVETSKGLDSLPYTTTFLHTLQWINSQTFGNSLSIWSLMESLAKAPLYELFFHYDQAVDFYISETLPFLLKKLTKEKISSPDLPLATLVYRKTPFEYLDTDIVPKGLVAEVEQSLISGFRLSESSADIFSGVHINVGIFDNITGLTLNPVTYSPSLLAEFGQRVLSIVLDGTGFPQESQDAASQSVFKEKLNSIQSKIFNTFGTGERIFSGSFSGGYFREISKGMIMEVVNKNGEIQSKEIHKELEMYDPKFYVTGIDVTWVPGAGIADQTISVKWGKRKLNPNWDKEI</sequence>
<dbReference type="Proteomes" id="UP000232188">
    <property type="component" value="Unassembled WGS sequence"/>
</dbReference>
<evidence type="ECO:0000313" key="4">
    <source>
        <dbReference type="Proteomes" id="UP000232188"/>
    </source>
</evidence>
<proteinExistence type="predicted"/>
<accession>A0A2M9YJ54</accession>
<dbReference type="Proteomes" id="UP000232149">
    <property type="component" value="Unassembled WGS sequence"/>
</dbReference>
<protein>
    <submittedName>
        <fullName evidence="1">Uncharacterized protein</fullName>
    </submittedName>
</protein>
<evidence type="ECO:0000313" key="1">
    <source>
        <dbReference type="EMBL" id="PJZ51575.1"/>
    </source>
</evidence>
<gene>
    <name evidence="2" type="ORF">CH376_10960</name>
    <name evidence="1" type="ORF">CH380_19205</name>
</gene>